<feature type="transmembrane region" description="Helical" evidence="10">
    <location>
        <begin position="151"/>
        <end position="169"/>
    </location>
</feature>
<evidence type="ECO:0000256" key="10">
    <source>
        <dbReference type="RuleBase" id="RU361115"/>
    </source>
</evidence>
<evidence type="ECO:0000256" key="6">
    <source>
        <dbReference type="ARBA" id="ARBA00022989"/>
    </source>
</evidence>
<feature type="transmembrane region" description="Helical" evidence="10">
    <location>
        <begin position="175"/>
        <end position="197"/>
    </location>
</feature>
<comment type="catalytic activity">
    <reaction evidence="10">
        <text>a very-long-chain acyl-CoA + malonyl-CoA + H(+) = a very-long-chain 3-oxoacyl-CoA + CO2 + CoA</text>
        <dbReference type="Rhea" id="RHEA:32727"/>
        <dbReference type="ChEBI" id="CHEBI:15378"/>
        <dbReference type="ChEBI" id="CHEBI:16526"/>
        <dbReference type="ChEBI" id="CHEBI:57287"/>
        <dbReference type="ChEBI" id="CHEBI:57384"/>
        <dbReference type="ChEBI" id="CHEBI:90725"/>
        <dbReference type="ChEBI" id="CHEBI:90736"/>
        <dbReference type="EC" id="2.3.1.199"/>
    </reaction>
</comment>
<dbReference type="EMBL" id="OA884088">
    <property type="protein sequence ID" value="CAD7280274.1"/>
    <property type="molecule type" value="Genomic_DNA"/>
</dbReference>
<dbReference type="GO" id="GO:0019367">
    <property type="term" value="P:fatty acid elongation, saturated fatty acid"/>
    <property type="evidence" value="ECO:0007669"/>
    <property type="project" value="TreeGrafter"/>
</dbReference>
<feature type="transmembrane region" description="Helical" evidence="10">
    <location>
        <begin position="67"/>
        <end position="85"/>
    </location>
</feature>
<dbReference type="GO" id="GO:0034626">
    <property type="term" value="P:fatty acid elongation, polyunsaturated fatty acid"/>
    <property type="evidence" value="ECO:0007669"/>
    <property type="project" value="TreeGrafter"/>
</dbReference>
<evidence type="ECO:0000313" key="12">
    <source>
        <dbReference type="EMBL" id="CAD7280274.1"/>
    </source>
</evidence>
<keyword evidence="9 10" id="KW-0275">Fatty acid biosynthesis</keyword>
<evidence type="ECO:0000313" key="13">
    <source>
        <dbReference type="Proteomes" id="UP000678499"/>
    </source>
</evidence>
<dbReference type="Pfam" id="PF01151">
    <property type="entry name" value="ELO"/>
    <property type="match status" value="1"/>
</dbReference>
<dbReference type="GO" id="GO:0005789">
    <property type="term" value="C:endoplasmic reticulum membrane"/>
    <property type="evidence" value="ECO:0007669"/>
    <property type="project" value="TreeGrafter"/>
</dbReference>
<evidence type="ECO:0000256" key="5">
    <source>
        <dbReference type="ARBA" id="ARBA00022832"/>
    </source>
</evidence>
<keyword evidence="5 10" id="KW-0276">Fatty acid metabolism</keyword>
<evidence type="ECO:0000256" key="4">
    <source>
        <dbReference type="ARBA" id="ARBA00022692"/>
    </source>
</evidence>
<reference evidence="12" key="1">
    <citation type="submission" date="2020-11" db="EMBL/GenBank/DDBJ databases">
        <authorList>
            <person name="Tran Van P."/>
        </authorList>
    </citation>
    <scope>NUCLEOTIDE SEQUENCE</scope>
</reference>
<dbReference type="InterPro" id="IPR002076">
    <property type="entry name" value="ELO_fam"/>
</dbReference>
<comment type="subcellular location">
    <subcellularLocation>
        <location evidence="1">Membrane</location>
        <topology evidence="1">Multi-pass membrane protein</topology>
    </subcellularLocation>
</comment>
<dbReference type="EC" id="2.3.1.199" evidence="10"/>
<keyword evidence="3 10" id="KW-0808">Transferase</keyword>
<evidence type="ECO:0000256" key="8">
    <source>
        <dbReference type="ARBA" id="ARBA00023136"/>
    </source>
</evidence>
<dbReference type="AlphaFoldDB" id="A0A7R9GGI0"/>
<keyword evidence="6 10" id="KW-1133">Transmembrane helix</keyword>
<dbReference type="PANTHER" id="PTHR11157:SF12">
    <property type="entry name" value="ELONGATION OF VERY LONG CHAIN FATTY ACIDS PROTEIN 4"/>
    <property type="match status" value="1"/>
</dbReference>
<gene>
    <name evidence="12" type="ORF">NMOB1V02_LOCUS7936</name>
</gene>
<keyword evidence="7 10" id="KW-0443">Lipid metabolism</keyword>
<dbReference type="GO" id="GO:0034625">
    <property type="term" value="P:fatty acid elongation, monounsaturated fatty acid"/>
    <property type="evidence" value="ECO:0007669"/>
    <property type="project" value="TreeGrafter"/>
</dbReference>
<dbReference type="GO" id="GO:0009922">
    <property type="term" value="F:fatty acid elongase activity"/>
    <property type="evidence" value="ECO:0007669"/>
    <property type="project" value="UniProtKB-EC"/>
</dbReference>
<organism evidence="12">
    <name type="scientific">Notodromas monacha</name>
    <dbReference type="NCBI Taxonomy" id="399045"/>
    <lineage>
        <taxon>Eukaryota</taxon>
        <taxon>Metazoa</taxon>
        <taxon>Ecdysozoa</taxon>
        <taxon>Arthropoda</taxon>
        <taxon>Crustacea</taxon>
        <taxon>Oligostraca</taxon>
        <taxon>Ostracoda</taxon>
        <taxon>Podocopa</taxon>
        <taxon>Podocopida</taxon>
        <taxon>Cypridocopina</taxon>
        <taxon>Cypridoidea</taxon>
        <taxon>Cyprididae</taxon>
        <taxon>Notodromas</taxon>
    </lineage>
</organism>
<dbReference type="EMBL" id="CAJPEX010002051">
    <property type="protein sequence ID" value="CAG0920426.1"/>
    <property type="molecule type" value="Genomic_DNA"/>
</dbReference>
<feature type="transmembrane region" description="Helical" evidence="10">
    <location>
        <begin position="37"/>
        <end position="55"/>
    </location>
</feature>
<proteinExistence type="inferred from homology"/>
<dbReference type="InterPro" id="IPR030457">
    <property type="entry name" value="ELO_CS"/>
</dbReference>
<evidence type="ECO:0000256" key="3">
    <source>
        <dbReference type="ARBA" id="ARBA00022679"/>
    </source>
</evidence>
<comment type="similarity">
    <text evidence="10">Belongs to the ELO family.</text>
</comment>
<evidence type="ECO:0000256" key="9">
    <source>
        <dbReference type="ARBA" id="ARBA00023160"/>
    </source>
</evidence>
<feature type="transmembrane region" description="Helical" evidence="10">
    <location>
        <begin position="209"/>
        <end position="232"/>
    </location>
</feature>
<keyword evidence="8 10" id="KW-0472">Membrane</keyword>
<accession>A0A7R9GGI0</accession>
<dbReference type="GO" id="GO:0042761">
    <property type="term" value="P:very long-chain fatty acid biosynthetic process"/>
    <property type="evidence" value="ECO:0007669"/>
    <property type="project" value="TreeGrafter"/>
</dbReference>
<evidence type="ECO:0000256" key="2">
    <source>
        <dbReference type="ARBA" id="ARBA00022516"/>
    </source>
</evidence>
<keyword evidence="4 10" id="KW-0812">Transmembrane</keyword>
<feature type="region of interest" description="Disordered" evidence="11">
    <location>
        <begin position="273"/>
        <end position="294"/>
    </location>
</feature>
<evidence type="ECO:0000256" key="7">
    <source>
        <dbReference type="ARBA" id="ARBA00023098"/>
    </source>
</evidence>
<evidence type="ECO:0000256" key="11">
    <source>
        <dbReference type="SAM" id="MobiDB-lite"/>
    </source>
</evidence>
<sequence>MDLVNFVMDSSAKYSRFSEWIEDISDKRVKDWPLMSSPWPTLCIAFMYGTMVRVGPKLMENQKPFELKWILVLYNLFVSLLNLYICGELYFLQRALGYNWECQPVNYSSDALEMRVAAALWWYYFSKFVEMADTVFFILRKKDSQLTFLHVYHHSTMFMLWWIGIKYVAGGSAVFGAMFNSLVHVLMYLYYCLTALGPRFRKFAWWKQYLTVVQLCQFMAAMMMGIRALIVGCDFPQWMQYSLVLYMMSFLVLFSNFYRQTYLRARHHSQTKIMNSPGHANGVKKSESFQKKDV</sequence>
<dbReference type="GO" id="GO:0030148">
    <property type="term" value="P:sphingolipid biosynthetic process"/>
    <property type="evidence" value="ECO:0007669"/>
    <property type="project" value="TreeGrafter"/>
</dbReference>
<keyword evidence="13" id="KW-1185">Reference proteome</keyword>
<dbReference type="PANTHER" id="PTHR11157">
    <property type="entry name" value="FATTY ACID ACYL TRANSFERASE-RELATED"/>
    <property type="match status" value="1"/>
</dbReference>
<feature type="transmembrane region" description="Helical" evidence="10">
    <location>
        <begin position="121"/>
        <end position="139"/>
    </location>
</feature>
<dbReference type="Proteomes" id="UP000678499">
    <property type="component" value="Unassembled WGS sequence"/>
</dbReference>
<evidence type="ECO:0000256" key="1">
    <source>
        <dbReference type="ARBA" id="ARBA00004141"/>
    </source>
</evidence>
<protein>
    <recommendedName>
        <fullName evidence="10">Elongation of very long chain fatty acids protein</fullName>
        <ecNumber evidence="10">2.3.1.199</ecNumber>
    </recommendedName>
    <alternativeName>
        <fullName evidence="10">Very-long-chain 3-oxoacyl-CoA synthase</fullName>
    </alternativeName>
</protein>
<keyword evidence="2 10" id="KW-0444">Lipid biosynthesis</keyword>
<name>A0A7R9GGI0_9CRUS</name>
<feature type="transmembrane region" description="Helical" evidence="10">
    <location>
        <begin position="238"/>
        <end position="258"/>
    </location>
</feature>
<dbReference type="OrthoDB" id="434092at2759"/>
<feature type="compositionally biased region" description="Basic and acidic residues" evidence="11">
    <location>
        <begin position="284"/>
        <end position="294"/>
    </location>
</feature>
<dbReference type="PROSITE" id="PS01188">
    <property type="entry name" value="ELO"/>
    <property type="match status" value="1"/>
</dbReference>